<dbReference type="Pfam" id="PF03966">
    <property type="entry name" value="Trm112p"/>
    <property type="match status" value="1"/>
</dbReference>
<dbReference type="Gene3D" id="2.20.25.10">
    <property type="match status" value="1"/>
</dbReference>
<reference evidence="1 2" key="1">
    <citation type="submission" date="2012-02" db="EMBL/GenBank/DDBJ databases">
        <title>Whole genome shotgun sequence of Gordonia terrae NBRC 100016.</title>
        <authorList>
            <person name="Takarada H."/>
            <person name="Hosoyama A."/>
            <person name="Tsuchikane K."/>
            <person name="Katsumata H."/>
            <person name="Yamazaki S."/>
            <person name="Fujita N."/>
        </authorList>
    </citation>
    <scope>NUCLEOTIDE SEQUENCE [LARGE SCALE GENOMIC DNA]</scope>
    <source>
        <strain evidence="1 2">NBRC 100016</strain>
    </source>
</reference>
<organism evidence="1 2">
    <name type="scientific">Gordonia terrae NBRC 100016</name>
    <dbReference type="NCBI Taxonomy" id="1089454"/>
    <lineage>
        <taxon>Bacteria</taxon>
        <taxon>Bacillati</taxon>
        <taxon>Actinomycetota</taxon>
        <taxon>Actinomycetes</taxon>
        <taxon>Mycobacteriales</taxon>
        <taxon>Gordoniaceae</taxon>
        <taxon>Gordonia</taxon>
    </lineage>
</organism>
<keyword evidence="2" id="KW-1185">Reference proteome</keyword>
<dbReference type="EMBL" id="BAFD01000005">
    <property type="protein sequence ID" value="GAB41967.1"/>
    <property type="molecule type" value="Genomic_DNA"/>
</dbReference>
<proteinExistence type="predicted"/>
<protein>
    <recommendedName>
        <fullName evidence="3">Trm112 family protein</fullName>
    </recommendedName>
</protein>
<evidence type="ECO:0000313" key="1">
    <source>
        <dbReference type="EMBL" id="GAB41967.1"/>
    </source>
</evidence>
<name>A0ABQ0H7X2_9ACTN</name>
<dbReference type="SUPFAM" id="SSF158997">
    <property type="entry name" value="Trm112p-like"/>
    <property type="match status" value="1"/>
</dbReference>
<comment type="caution">
    <text evidence="1">The sequence shown here is derived from an EMBL/GenBank/DDBJ whole genome shotgun (WGS) entry which is preliminary data.</text>
</comment>
<evidence type="ECO:0008006" key="3">
    <source>
        <dbReference type="Google" id="ProtNLM"/>
    </source>
</evidence>
<sequence length="74" mass="8193">MIGVTTRAEAIDPIVRERLACPQDHGPLIDAGDELYNPRLHVAYRIDSDGIPVMLVDEARAVDDAEHERIVSSK</sequence>
<dbReference type="InterPro" id="IPR005651">
    <property type="entry name" value="Trm112-like"/>
</dbReference>
<evidence type="ECO:0000313" key="2">
    <source>
        <dbReference type="Proteomes" id="UP000004881"/>
    </source>
</evidence>
<accession>A0ABQ0H7X2</accession>
<dbReference type="Proteomes" id="UP000004881">
    <property type="component" value="Unassembled WGS sequence"/>
</dbReference>
<gene>
    <name evidence="1" type="ORF">GOTRE_005_00260</name>
</gene>